<evidence type="ECO:0000313" key="2">
    <source>
        <dbReference type="Proteomes" id="UP000032305"/>
    </source>
</evidence>
<evidence type="ECO:0000313" key="1">
    <source>
        <dbReference type="EMBL" id="GAM02265.1"/>
    </source>
</evidence>
<dbReference type="Proteomes" id="UP000032305">
    <property type="component" value="Unassembled WGS sequence"/>
</dbReference>
<dbReference type="AlphaFoldDB" id="A0A0A1W9X6"/>
<organism evidence="1 2">
    <name type="scientific">Sphingomonas parapaucimobilis NBRC 15100</name>
    <dbReference type="NCBI Taxonomy" id="1219049"/>
    <lineage>
        <taxon>Bacteria</taxon>
        <taxon>Pseudomonadati</taxon>
        <taxon>Pseudomonadota</taxon>
        <taxon>Alphaproteobacteria</taxon>
        <taxon>Sphingomonadales</taxon>
        <taxon>Sphingomonadaceae</taxon>
        <taxon>Sphingomonas</taxon>
    </lineage>
</organism>
<proteinExistence type="predicted"/>
<name>A0A0A1W9X6_9SPHN</name>
<dbReference type="EMBL" id="BBPI01000076">
    <property type="protein sequence ID" value="GAM02265.1"/>
    <property type="molecule type" value="Genomic_DNA"/>
</dbReference>
<protein>
    <submittedName>
        <fullName evidence="1">Uncharacterized protein</fullName>
    </submittedName>
</protein>
<comment type="caution">
    <text evidence="1">The sequence shown here is derived from an EMBL/GenBank/DDBJ whole genome shotgun (WGS) entry which is preliminary data.</text>
</comment>
<keyword evidence="2" id="KW-1185">Reference proteome</keyword>
<sequence>MASKGRVLLLISTVLLVVPVPVTLLRWIAHPAAFGRMSDVIDRAGNVARSAIVTFAKDPHQGGRPAVERNSGRPGT</sequence>
<accession>A0A0A1W9X6</accession>
<gene>
    <name evidence="1" type="ORF">SP5_076_00470</name>
</gene>
<reference evidence="1 2" key="1">
    <citation type="submission" date="2014-11" db="EMBL/GenBank/DDBJ databases">
        <title>Whole genome shotgun sequence of Sphingomonas parapaucimobilis NBRC 15100.</title>
        <authorList>
            <person name="Katano-Makiyama Y."/>
            <person name="Hosoyama A."/>
            <person name="Hashimoto M."/>
            <person name="Hosoyama Y."/>
            <person name="Noguchi M."/>
            <person name="Numata M."/>
            <person name="Tsuchikane K."/>
            <person name="Hirakata S."/>
            <person name="Uohara A."/>
            <person name="Shimodaira J."/>
            <person name="Ohji S."/>
            <person name="Ichikawa N."/>
            <person name="Kimura A."/>
            <person name="Yamazoe A."/>
            <person name="Fujita N."/>
        </authorList>
    </citation>
    <scope>NUCLEOTIDE SEQUENCE [LARGE SCALE GENOMIC DNA]</scope>
    <source>
        <strain evidence="1 2">NBRC 15100</strain>
    </source>
</reference>
<dbReference type="eggNOG" id="COG4325">
    <property type="taxonomic scope" value="Bacteria"/>
</dbReference>